<dbReference type="Gene3D" id="3.20.20.360">
    <property type="entry name" value="Malate synthase, domain 3"/>
    <property type="match status" value="2"/>
</dbReference>
<dbReference type="InterPro" id="IPR019830">
    <property type="entry name" value="Malate_synthase_CS"/>
</dbReference>
<dbReference type="InterPro" id="IPR006252">
    <property type="entry name" value="Malate_synthA"/>
</dbReference>
<sequence length="233" mass="26084">MAVKTVPGVAILGPVSAEHADILTPEALAFVATLQRIFNQRRKELLKRRDERQKELDAGRLPDFLPETAAVRAAPSWRCAPPAPGLVDRRVEITGPVDRKMVINALNSDATQFMADFEGAPCRGLAGRGAEPAALWNDVFCASQDMLRLPRGSVRATVLIETLLAAFEMEEILFELREHSSGLNCGRWDYIFSFIKKLRNHPRFVLPDRSAVSMTSPFMDAYVRLLIRTCHKR</sequence>
<evidence type="ECO:0000256" key="1">
    <source>
        <dbReference type="ARBA" id="ARBA00004757"/>
    </source>
</evidence>
<keyword evidence="4" id="KW-0329">Glyoxylate bypass</keyword>
<evidence type="ECO:0000259" key="5">
    <source>
        <dbReference type="Pfam" id="PF01274"/>
    </source>
</evidence>
<name>A0A2J8AE08_9CHLO</name>
<dbReference type="Pfam" id="PF01274">
    <property type="entry name" value="MS_TIM-barrel"/>
    <property type="match status" value="1"/>
</dbReference>
<evidence type="ECO:0000259" key="6">
    <source>
        <dbReference type="Pfam" id="PF20656"/>
    </source>
</evidence>
<feature type="domain" description="Malate synthase N-terminal" evidence="6">
    <location>
        <begin position="8"/>
        <end position="69"/>
    </location>
</feature>
<gene>
    <name evidence="7" type="ORF">TSOC_002533</name>
</gene>
<comment type="pathway">
    <text evidence="1 4">Carbohydrate metabolism; glyoxylate cycle; (S)-malate from isocitrate: step 2/2.</text>
</comment>
<dbReference type="OrthoDB" id="504432at2759"/>
<proteinExistence type="inferred from homology"/>
<dbReference type="PANTHER" id="PTHR42902:SF1">
    <property type="entry name" value="MALATE SYNTHASE 1-RELATED"/>
    <property type="match status" value="1"/>
</dbReference>
<dbReference type="Proteomes" id="UP000236333">
    <property type="component" value="Unassembled WGS sequence"/>
</dbReference>
<dbReference type="AlphaFoldDB" id="A0A2J8AE08"/>
<dbReference type="GO" id="GO:0005737">
    <property type="term" value="C:cytoplasm"/>
    <property type="evidence" value="ECO:0007669"/>
    <property type="project" value="TreeGrafter"/>
</dbReference>
<dbReference type="GO" id="GO:0004474">
    <property type="term" value="F:malate synthase activity"/>
    <property type="evidence" value="ECO:0007669"/>
    <property type="project" value="UniProtKB-EC"/>
</dbReference>
<comment type="caution">
    <text evidence="7">The sequence shown here is derived from an EMBL/GenBank/DDBJ whole genome shotgun (WGS) entry which is preliminary data.</text>
</comment>
<dbReference type="UniPathway" id="UPA00703">
    <property type="reaction ID" value="UER00720"/>
</dbReference>
<keyword evidence="4" id="KW-0816">Tricarboxylic acid cycle</keyword>
<evidence type="ECO:0000256" key="4">
    <source>
        <dbReference type="RuleBase" id="RU000555"/>
    </source>
</evidence>
<dbReference type="Pfam" id="PF20656">
    <property type="entry name" value="MS_N"/>
    <property type="match status" value="1"/>
</dbReference>
<dbReference type="InterPro" id="IPR046363">
    <property type="entry name" value="MS_N_TIM-barrel_dom"/>
</dbReference>
<evidence type="ECO:0000256" key="3">
    <source>
        <dbReference type="ARBA" id="ARBA00012636"/>
    </source>
</evidence>
<dbReference type="EMBL" id="PGGS01000048">
    <property type="protein sequence ID" value="PNH10742.1"/>
    <property type="molecule type" value="Genomic_DNA"/>
</dbReference>
<dbReference type="GO" id="GO:0006097">
    <property type="term" value="P:glyoxylate cycle"/>
    <property type="evidence" value="ECO:0007669"/>
    <property type="project" value="UniProtKB-UniPathway"/>
</dbReference>
<dbReference type="InterPro" id="IPR048356">
    <property type="entry name" value="MS_N"/>
</dbReference>
<dbReference type="PROSITE" id="PS00510">
    <property type="entry name" value="MALATE_SYNTHASE"/>
    <property type="match status" value="1"/>
</dbReference>
<dbReference type="InterPro" id="IPR001465">
    <property type="entry name" value="Malate_synthase_TIM"/>
</dbReference>
<keyword evidence="4" id="KW-0808">Transferase</keyword>
<accession>A0A2J8AE08</accession>
<organism evidence="7 8">
    <name type="scientific">Tetrabaena socialis</name>
    <dbReference type="NCBI Taxonomy" id="47790"/>
    <lineage>
        <taxon>Eukaryota</taxon>
        <taxon>Viridiplantae</taxon>
        <taxon>Chlorophyta</taxon>
        <taxon>core chlorophytes</taxon>
        <taxon>Chlorophyceae</taxon>
        <taxon>CS clade</taxon>
        <taxon>Chlamydomonadales</taxon>
        <taxon>Tetrabaenaceae</taxon>
        <taxon>Tetrabaena</taxon>
    </lineage>
</organism>
<evidence type="ECO:0000256" key="2">
    <source>
        <dbReference type="ARBA" id="ARBA00006394"/>
    </source>
</evidence>
<feature type="domain" description="Malate synthase TIM barrel" evidence="5">
    <location>
        <begin position="131"/>
        <end position="233"/>
    </location>
</feature>
<dbReference type="EC" id="2.3.3.9" evidence="3 4"/>
<dbReference type="GO" id="GO:0006099">
    <property type="term" value="P:tricarboxylic acid cycle"/>
    <property type="evidence" value="ECO:0007669"/>
    <property type="project" value="UniProtKB-KW"/>
</dbReference>
<comment type="similarity">
    <text evidence="2 4">Belongs to the malate synthase family.</text>
</comment>
<dbReference type="SUPFAM" id="SSF51645">
    <property type="entry name" value="Malate synthase G"/>
    <property type="match status" value="1"/>
</dbReference>
<keyword evidence="8" id="KW-1185">Reference proteome</keyword>
<dbReference type="PANTHER" id="PTHR42902">
    <property type="entry name" value="MALATE SYNTHASE"/>
    <property type="match status" value="1"/>
</dbReference>
<comment type="catalytic activity">
    <reaction evidence="4">
        <text>glyoxylate + acetyl-CoA + H2O = (S)-malate + CoA + H(+)</text>
        <dbReference type="Rhea" id="RHEA:18181"/>
        <dbReference type="ChEBI" id="CHEBI:15377"/>
        <dbReference type="ChEBI" id="CHEBI:15378"/>
        <dbReference type="ChEBI" id="CHEBI:15589"/>
        <dbReference type="ChEBI" id="CHEBI:36655"/>
        <dbReference type="ChEBI" id="CHEBI:57287"/>
        <dbReference type="ChEBI" id="CHEBI:57288"/>
        <dbReference type="EC" id="2.3.3.9"/>
    </reaction>
</comment>
<reference evidence="7 8" key="1">
    <citation type="journal article" date="2017" name="Mol. Biol. Evol.">
        <title>The 4-celled Tetrabaena socialis nuclear genome reveals the essential components for genetic control of cell number at the origin of multicellularity in the volvocine lineage.</title>
        <authorList>
            <person name="Featherston J."/>
            <person name="Arakaki Y."/>
            <person name="Hanschen E.R."/>
            <person name="Ferris P.J."/>
            <person name="Michod R.E."/>
            <person name="Olson B.J.S.C."/>
            <person name="Nozaki H."/>
            <person name="Durand P.M."/>
        </authorList>
    </citation>
    <scope>NUCLEOTIDE SEQUENCE [LARGE SCALE GENOMIC DNA]</scope>
    <source>
        <strain evidence="7 8">NIES-571</strain>
    </source>
</reference>
<evidence type="ECO:0000313" key="8">
    <source>
        <dbReference type="Proteomes" id="UP000236333"/>
    </source>
</evidence>
<evidence type="ECO:0000313" key="7">
    <source>
        <dbReference type="EMBL" id="PNH10742.1"/>
    </source>
</evidence>
<protein>
    <recommendedName>
        <fullName evidence="3 4">Malate synthase</fullName>
        <ecNumber evidence="3 4">2.3.3.9</ecNumber>
    </recommendedName>
</protein>
<dbReference type="InterPro" id="IPR011076">
    <property type="entry name" value="Malate_synth_sf"/>
</dbReference>